<dbReference type="AlphaFoldDB" id="A0AAD2VWX2"/>
<dbReference type="EMBL" id="ABEXCJ040000015">
    <property type="protein sequence ID" value="ELR5219666.1"/>
    <property type="molecule type" value="Genomic_DNA"/>
</dbReference>
<feature type="non-terminal residue" evidence="2">
    <location>
        <position position="110"/>
    </location>
</feature>
<evidence type="ECO:0000313" key="2">
    <source>
        <dbReference type="EMBL" id="ELR5219666.1"/>
    </source>
</evidence>
<evidence type="ECO:0000259" key="1">
    <source>
        <dbReference type="Pfam" id="PF05598"/>
    </source>
</evidence>
<dbReference type="EMBL" id="ABEXCJ050000015">
    <property type="protein sequence ID" value="EMR4591853.1"/>
    <property type="molecule type" value="Genomic_DNA"/>
</dbReference>
<feature type="domain" description="Transposase InsH N-terminal" evidence="1">
    <location>
        <begin position="16"/>
        <end position="110"/>
    </location>
</feature>
<organism evidence="2">
    <name type="scientific">Providencia rettgeri</name>
    <dbReference type="NCBI Taxonomy" id="587"/>
    <lineage>
        <taxon>Bacteria</taxon>
        <taxon>Pseudomonadati</taxon>
        <taxon>Pseudomonadota</taxon>
        <taxon>Gammaproteobacteria</taxon>
        <taxon>Enterobacterales</taxon>
        <taxon>Morganellaceae</taxon>
        <taxon>Providencia</taxon>
    </lineage>
</organism>
<dbReference type="Pfam" id="PF05598">
    <property type="entry name" value="DUF772"/>
    <property type="match status" value="1"/>
</dbReference>
<comment type="caution">
    <text evidence="2">The sequence shown here is derived from an EMBL/GenBank/DDBJ whole genome shotgun (WGS) entry which is preliminary data.</text>
</comment>
<dbReference type="PANTHER" id="PTHR35604:SF2">
    <property type="entry name" value="TRANSPOSASE INSH FOR INSERTION SEQUENCE ELEMENT IS5A-RELATED"/>
    <property type="match status" value="1"/>
</dbReference>
<accession>A0AAD2VWX2</accession>
<reference evidence="2" key="1">
    <citation type="submission" date="2023-10" db="EMBL/GenBank/DDBJ databases">
        <authorList>
            <consortium name="Clinical and Environmental Microbiology Branch: Whole genome sequencing antimicrobial resistance pathogens in the healthcare setting"/>
        </authorList>
    </citation>
    <scope>NUCLEOTIDE SEQUENCE</scope>
    <source>
        <strain evidence="2">2020QW-00022</strain>
    </source>
</reference>
<sequence>MSQQLTFADSEFSSKRRQTRKEVFLGRMDDLLPWDKLLGVIEPVYPKAGNGRRPYPLETMLRIHCMQQWYNLSDEAMEDALYEIASMRQFARLSLDKAIPDRTTIMNFRH</sequence>
<proteinExistence type="predicted"/>
<name>A0AAD2VWX2_PRORE</name>
<dbReference type="PANTHER" id="PTHR35604">
    <property type="entry name" value="TRANSPOSASE INSH FOR INSERTION SEQUENCE ELEMENT IS5A-RELATED"/>
    <property type="match status" value="1"/>
</dbReference>
<protein>
    <submittedName>
        <fullName evidence="2">Transposase</fullName>
    </submittedName>
</protein>
<evidence type="ECO:0000313" key="3">
    <source>
        <dbReference type="EMBL" id="EMR4591853.1"/>
    </source>
</evidence>
<gene>
    <name evidence="3" type="ORF">M0K77_004233</name>
    <name evidence="2" type="ORF">M0K77_RS21165</name>
</gene>
<dbReference type="InterPro" id="IPR008490">
    <property type="entry name" value="Transposase_InsH_N"/>
</dbReference>